<dbReference type="STRING" id="1618350.UR67_C0003G0070"/>
<keyword evidence="3" id="KW-0408">Iron</keyword>
<gene>
    <name evidence="6" type="ORF">UR67_C0003G0070</name>
</gene>
<dbReference type="InterPro" id="IPR013785">
    <property type="entry name" value="Aldolase_TIM"/>
</dbReference>
<dbReference type="Pfam" id="PF13186">
    <property type="entry name" value="SPASM"/>
    <property type="match status" value="1"/>
</dbReference>
<dbReference type="SFLD" id="SFLDG01386">
    <property type="entry name" value="main_SPASM_domain-containing"/>
    <property type="match status" value="1"/>
</dbReference>
<evidence type="ECO:0000256" key="2">
    <source>
        <dbReference type="ARBA" id="ARBA00022723"/>
    </source>
</evidence>
<keyword evidence="2" id="KW-0479">Metal-binding</keyword>
<accession>A0A0G0ER73</accession>
<dbReference type="CDD" id="cd21109">
    <property type="entry name" value="SPASM"/>
    <property type="match status" value="1"/>
</dbReference>
<keyword evidence="1" id="KW-0949">S-adenosyl-L-methionine</keyword>
<dbReference type="SFLD" id="SFLDG01067">
    <property type="entry name" value="SPASM/twitch_domain_containing"/>
    <property type="match status" value="1"/>
</dbReference>
<dbReference type="PANTHER" id="PTHR11228">
    <property type="entry name" value="RADICAL SAM DOMAIN PROTEIN"/>
    <property type="match status" value="1"/>
</dbReference>
<proteinExistence type="predicted"/>
<sequence>MSNQQYEVVDVVLAITYKCNSRCIMCNIWKERDHEGEFTTQDLKNLPSTAKYVNVTGGEPFLRPDIVEIVRQIRKYSPKAQIIISTNGFLTDFISRRVEEILTFYPQIGIRVSIDGMYEKHEQTRGIPHAFDKCIATIKALQEIGVKNLGIGHTILDENPGEAERIYNLTRDLKIELSLALAQNSEIFFKKTDNKIKNFDNLRSQLEYLIDKELKSFSVKRWARAYFDYGAWRFFRYNERVLPEGSGKDSVFVSPKGQVYPADYVNHEIGNIKNQNINDIVNSQEAEKARQTTCKNNPYEAWMICTLRGSFEANKWNVLLWAIKNKLKVHLGQKVLK</sequence>
<dbReference type="GO" id="GO:0046872">
    <property type="term" value="F:metal ion binding"/>
    <property type="evidence" value="ECO:0007669"/>
    <property type="project" value="UniProtKB-KW"/>
</dbReference>
<keyword evidence="4" id="KW-0411">Iron-sulfur</keyword>
<dbReference type="Gene3D" id="3.20.20.70">
    <property type="entry name" value="Aldolase class I"/>
    <property type="match status" value="1"/>
</dbReference>
<evidence type="ECO:0000313" key="7">
    <source>
        <dbReference type="Proteomes" id="UP000034581"/>
    </source>
</evidence>
<dbReference type="InterPro" id="IPR023885">
    <property type="entry name" value="4Fe4S-binding_SPASM_dom"/>
</dbReference>
<comment type="caution">
    <text evidence="6">The sequence shown here is derived from an EMBL/GenBank/DDBJ whole genome shotgun (WGS) entry which is preliminary data.</text>
</comment>
<dbReference type="PANTHER" id="PTHR11228:SF7">
    <property type="entry name" value="PQQA PEPTIDE CYCLASE"/>
    <property type="match status" value="1"/>
</dbReference>
<evidence type="ECO:0000313" key="6">
    <source>
        <dbReference type="EMBL" id="KKP69792.1"/>
    </source>
</evidence>
<dbReference type="SUPFAM" id="SSF102114">
    <property type="entry name" value="Radical SAM enzymes"/>
    <property type="match status" value="1"/>
</dbReference>
<dbReference type="PROSITE" id="PS51918">
    <property type="entry name" value="RADICAL_SAM"/>
    <property type="match status" value="1"/>
</dbReference>
<dbReference type="CDD" id="cd01335">
    <property type="entry name" value="Radical_SAM"/>
    <property type="match status" value="1"/>
</dbReference>
<dbReference type="InterPro" id="IPR050377">
    <property type="entry name" value="Radical_SAM_PqqE_MftC-like"/>
</dbReference>
<reference evidence="6 7" key="1">
    <citation type="journal article" date="2015" name="Nature">
        <title>rRNA introns, odd ribosomes, and small enigmatic genomes across a large radiation of phyla.</title>
        <authorList>
            <person name="Brown C.T."/>
            <person name="Hug L.A."/>
            <person name="Thomas B.C."/>
            <person name="Sharon I."/>
            <person name="Castelle C.J."/>
            <person name="Singh A."/>
            <person name="Wilkins M.J."/>
            <person name="Williams K.H."/>
            <person name="Banfield J.F."/>
        </authorList>
    </citation>
    <scope>NUCLEOTIDE SEQUENCE [LARGE SCALE GENOMIC DNA]</scope>
</reference>
<dbReference type="EMBL" id="LBQB01000003">
    <property type="protein sequence ID" value="KKP69792.1"/>
    <property type="molecule type" value="Genomic_DNA"/>
</dbReference>
<dbReference type="GO" id="GO:0051536">
    <property type="term" value="F:iron-sulfur cluster binding"/>
    <property type="evidence" value="ECO:0007669"/>
    <property type="project" value="UniProtKB-KW"/>
</dbReference>
<dbReference type="InterPro" id="IPR007197">
    <property type="entry name" value="rSAM"/>
</dbReference>
<dbReference type="GO" id="GO:0003824">
    <property type="term" value="F:catalytic activity"/>
    <property type="evidence" value="ECO:0007669"/>
    <property type="project" value="InterPro"/>
</dbReference>
<name>A0A0G0ER73_UNCC3</name>
<organism evidence="6 7">
    <name type="scientific">candidate division CPR3 bacterium GW2011_GWF2_35_18</name>
    <dbReference type="NCBI Taxonomy" id="1618350"/>
    <lineage>
        <taxon>Bacteria</taxon>
        <taxon>Bacteria division CPR3</taxon>
    </lineage>
</organism>
<feature type="domain" description="Radical SAM core" evidence="5">
    <location>
        <begin position="3"/>
        <end position="220"/>
    </location>
</feature>
<evidence type="ECO:0000256" key="1">
    <source>
        <dbReference type="ARBA" id="ARBA00022691"/>
    </source>
</evidence>
<evidence type="ECO:0000256" key="3">
    <source>
        <dbReference type="ARBA" id="ARBA00023004"/>
    </source>
</evidence>
<evidence type="ECO:0000256" key="4">
    <source>
        <dbReference type="ARBA" id="ARBA00023014"/>
    </source>
</evidence>
<dbReference type="Proteomes" id="UP000034581">
    <property type="component" value="Unassembled WGS sequence"/>
</dbReference>
<dbReference type="InterPro" id="IPR058240">
    <property type="entry name" value="rSAM_sf"/>
</dbReference>
<evidence type="ECO:0000259" key="5">
    <source>
        <dbReference type="PROSITE" id="PS51918"/>
    </source>
</evidence>
<protein>
    <submittedName>
        <fullName evidence="6">Radical SAM domain protein</fullName>
    </submittedName>
</protein>
<dbReference type="Pfam" id="PF04055">
    <property type="entry name" value="Radical_SAM"/>
    <property type="match status" value="1"/>
</dbReference>
<dbReference type="SFLD" id="SFLDS00029">
    <property type="entry name" value="Radical_SAM"/>
    <property type="match status" value="1"/>
</dbReference>
<dbReference type="AlphaFoldDB" id="A0A0G0ER73"/>